<feature type="transmembrane region" description="Helical" evidence="1">
    <location>
        <begin position="9"/>
        <end position="31"/>
    </location>
</feature>
<keyword evidence="1" id="KW-1133">Transmembrane helix</keyword>
<organism evidence="2 3">
    <name type="scientific">Lentinula aff. detonsa</name>
    <dbReference type="NCBI Taxonomy" id="2804958"/>
    <lineage>
        <taxon>Eukaryota</taxon>
        <taxon>Fungi</taxon>
        <taxon>Dikarya</taxon>
        <taxon>Basidiomycota</taxon>
        <taxon>Agaricomycotina</taxon>
        <taxon>Agaricomycetes</taxon>
        <taxon>Agaricomycetidae</taxon>
        <taxon>Agaricales</taxon>
        <taxon>Marasmiineae</taxon>
        <taxon>Omphalotaceae</taxon>
        <taxon>Lentinula</taxon>
    </lineage>
</organism>
<name>A0AA38KMP2_9AGAR</name>
<gene>
    <name evidence="2" type="ORF">GGU10DRAFT_275420</name>
</gene>
<sequence>MLGTTLYEYIFILISITLLRLVAPTSFLYLLSATPPWIFLLALFESFFYLFVYVPRKKTLQKVLWQVGLCD</sequence>
<comment type="caution">
    <text evidence="2">The sequence shown here is derived from an EMBL/GenBank/DDBJ whole genome shotgun (WGS) entry which is preliminary data.</text>
</comment>
<keyword evidence="3" id="KW-1185">Reference proteome</keyword>
<dbReference type="AlphaFoldDB" id="A0AA38KMP2"/>
<keyword evidence="1" id="KW-0812">Transmembrane</keyword>
<protein>
    <submittedName>
        <fullName evidence="2">Uncharacterized protein</fullName>
    </submittedName>
</protein>
<evidence type="ECO:0000313" key="3">
    <source>
        <dbReference type="Proteomes" id="UP001163798"/>
    </source>
</evidence>
<accession>A0AA38KMP2</accession>
<evidence type="ECO:0000256" key="1">
    <source>
        <dbReference type="SAM" id="Phobius"/>
    </source>
</evidence>
<dbReference type="Proteomes" id="UP001163798">
    <property type="component" value="Unassembled WGS sequence"/>
</dbReference>
<proteinExistence type="predicted"/>
<dbReference type="EMBL" id="MU793472">
    <property type="protein sequence ID" value="KAJ3782505.1"/>
    <property type="molecule type" value="Genomic_DNA"/>
</dbReference>
<keyword evidence="1" id="KW-0472">Membrane</keyword>
<reference evidence="2" key="1">
    <citation type="submission" date="2022-08" db="EMBL/GenBank/DDBJ databases">
        <authorList>
            <consortium name="DOE Joint Genome Institute"/>
            <person name="Min B."/>
            <person name="Riley R."/>
            <person name="Sierra-Patev S."/>
            <person name="Naranjo-Ortiz M."/>
            <person name="Looney B."/>
            <person name="Konkel Z."/>
            <person name="Slot J.C."/>
            <person name="Sakamoto Y."/>
            <person name="Steenwyk J.L."/>
            <person name="Rokas A."/>
            <person name="Carro J."/>
            <person name="Camarero S."/>
            <person name="Ferreira P."/>
            <person name="Molpeceres G."/>
            <person name="Ruiz-Duenas F.J."/>
            <person name="Serrano A."/>
            <person name="Henrissat B."/>
            <person name="Drula E."/>
            <person name="Hughes K.W."/>
            <person name="Mata J.L."/>
            <person name="Ishikawa N.K."/>
            <person name="Vargas-Isla R."/>
            <person name="Ushijima S."/>
            <person name="Smith C.A."/>
            <person name="Ahrendt S."/>
            <person name="Andreopoulos W."/>
            <person name="He G."/>
            <person name="Labutti K."/>
            <person name="Lipzen A."/>
            <person name="Ng V."/>
            <person name="Sandor L."/>
            <person name="Barry K."/>
            <person name="Martinez A.T."/>
            <person name="Xiao Y."/>
            <person name="Gibbons J.G."/>
            <person name="Terashima K."/>
            <person name="Hibbett D.S."/>
            <person name="Grigoriev I.V."/>
        </authorList>
    </citation>
    <scope>NUCLEOTIDE SEQUENCE</scope>
    <source>
        <strain evidence="2">TFB10291</strain>
    </source>
</reference>
<evidence type="ECO:0000313" key="2">
    <source>
        <dbReference type="EMBL" id="KAJ3782505.1"/>
    </source>
</evidence>
<feature type="transmembrane region" description="Helical" evidence="1">
    <location>
        <begin position="37"/>
        <end position="54"/>
    </location>
</feature>